<proteinExistence type="predicted"/>
<evidence type="ECO:0000313" key="1">
    <source>
        <dbReference type="EMBL" id="OVA20612.1"/>
    </source>
</evidence>
<gene>
    <name evidence="1" type="ORF">BVC80_1065g170</name>
</gene>
<dbReference type="Proteomes" id="UP000195402">
    <property type="component" value="Unassembled WGS sequence"/>
</dbReference>
<dbReference type="AlphaFoldDB" id="A0A200RD18"/>
<dbReference type="InParanoid" id="A0A200RD18"/>
<name>A0A200RD18_MACCD</name>
<keyword evidence="2" id="KW-1185">Reference proteome</keyword>
<dbReference type="OrthoDB" id="696485at2759"/>
<sequence>MLIELVELLDQHTALGSGEDEIRCKFAVGNNFSAKKCYMDSMEEDRWEDGVA</sequence>
<organism evidence="1 2">
    <name type="scientific">Macleaya cordata</name>
    <name type="common">Five-seeded plume-poppy</name>
    <name type="synonym">Bocconia cordata</name>
    <dbReference type="NCBI Taxonomy" id="56857"/>
    <lineage>
        <taxon>Eukaryota</taxon>
        <taxon>Viridiplantae</taxon>
        <taxon>Streptophyta</taxon>
        <taxon>Embryophyta</taxon>
        <taxon>Tracheophyta</taxon>
        <taxon>Spermatophyta</taxon>
        <taxon>Magnoliopsida</taxon>
        <taxon>Ranunculales</taxon>
        <taxon>Papaveraceae</taxon>
        <taxon>Papaveroideae</taxon>
        <taxon>Macleaya</taxon>
    </lineage>
</organism>
<dbReference type="EMBL" id="MVGT01000078">
    <property type="protein sequence ID" value="OVA20612.1"/>
    <property type="molecule type" value="Genomic_DNA"/>
</dbReference>
<reference evidence="1 2" key="1">
    <citation type="journal article" date="2017" name="Mol. Plant">
        <title>The Genome of Medicinal Plant Macleaya cordata Provides New Insights into Benzylisoquinoline Alkaloids Metabolism.</title>
        <authorList>
            <person name="Liu X."/>
            <person name="Liu Y."/>
            <person name="Huang P."/>
            <person name="Ma Y."/>
            <person name="Qing Z."/>
            <person name="Tang Q."/>
            <person name="Cao H."/>
            <person name="Cheng P."/>
            <person name="Zheng Y."/>
            <person name="Yuan Z."/>
            <person name="Zhou Y."/>
            <person name="Liu J."/>
            <person name="Tang Z."/>
            <person name="Zhuo Y."/>
            <person name="Zhang Y."/>
            <person name="Yu L."/>
            <person name="Huang J."/>
            <person name="Yang P."/>
            <person name="Peng Q."/>
            <person name="Zhang J."/>
            <person name="Jiang W."/>
            <person name="Zhang Z."/>
            <person name="Lin K."/>
            <person name="Ro D.K."/>
            <person name="Chen X."/>
            <person name="Xiong X."/>
            <person name="Shang Y."/>
            <person name="Huang S."/>
            <person name="Zeng J."/>
        </authorList>
    </citation>
    <scope>NUCLEOTIDE SEQUENCE [LARGE SCALE GENOMIC DNA]</scope>
    <source>
        <strain evidence="2">cv. BLH2017</strain>
        <tissue evidence="1">Root</tissue>
    </source>
</reference>
<comment type="caution">
    <text evidence="1">The sequence shown here is derived from an EMBL/GenBank/DDBJ whole genome shotgun (WGS) entry which is preliminary data.</text>
</comment>
<evidence type="ECO:0000313" key="2">
    <source>
        <dbReference type="Proteomes" id="UP000195402"/>
    </source>
</evidence>
<protein>
    <submittedName>
        <fullName evidence="1">Uncharacterized protein</fullName>
    </submittedName>
</protein>
<accession>A0A200RD18</accession>